<sequence length="77" mass="8763">MNLGVNSGTTDTTNSSQKLIAQQIKEKLIHHTQAEKIKKDEISNETTIKNWISGFSHHWKEAIALWALDETKNSEPF</sequence>
<proteinExistence type="predicted"/>
<gene>
    <name evidence="1" type="ORF">CPELLU_LOCUS10711</name>
</gene>
<organism evidence="1 2">
    <name type="scientific">Cetraspora pellucida</name>
    <dbReference type="NCBI Taxonomy" id="1433469"/>
    <lineage>
        <taxon>Eukaryota</taxon>
        <taxon>Fungi</taxon>
        <taxon>Fungi incertae sedis</taxon>
        <taxon>Mucoromycota</taxon>
        <taxon>Glomeromycotina</taxon>
        <taxon>Glomeromycetes</taxon>
        <taxon>Diversisporales</taxon>
        <taxon>Gigasporaceae</taxon>
        <taxon>Cetraspora</taxon>
    </lineage>
</organism>
<protein>
    <submittedName>
        <fullName evidence="1">17455_t:CDS:1</fullName>
    </submittedName>
</protein>
<comment type="caution">
    <text evidence="1">The sequence shown here is derived from an EMBL/GenBank/DDBJ whole genome shotgun (WGS) entry which is preliminary data.</text>
</comment>
<name>A0A9N9HER8_9GLOM</name>
<accession>A0A9N9HER8</accession>
<keyword evidence="2" id="KW-1185">Reference proteome</keyword>
<dbReference type="Proteomes" id="UP000789759">
    <property type="component" value="Unassembled WGS sequence"/>
</dbReference>
<evidence type="ECO:0000313" key="2">
    <source>
        <dbReference type="Proteomes" id="UP000789759"/>
    </source>
</evidence>
<dbReference type="OrthoDB" id="2392326at2759"/>
<dbReference type="EMBL" id="CAJVQA010008979">
    <property type="protein sequence ID" value="CAG8679630.1"/>
    <property type="molecule type" value="Genomic_DNA"/>
</dbReference>
<dbReference type="AlphaFoldDB" id="A0A9N9HER8"/>
<evidence type="ECO:0000313" key="1">
    <source>
        <dbReference type="EMBL" id="CAG8679630.1"/>
    </source>
</evidence>
<reference evidence="1" key="1">
    <citation type="submission" date="2021-06" db="EMBL/GenBank/DDBJ databases">
        <authorList>
            <person name="Kallberg Y."/>
            <person name="Tangrot J."/>
            <person name="Rosling A."/>
        </authorList>
    </citation>
    <scope>NUCLEOTIDE SEQUENCE</scope>
    <source>
        <strain evidence="1">FL966</strain>
    </source>
</reference>